<dbReference type="SUPFAM" id="SSF56112">
    <property type="entry name" value="Protein kinase-like (PK-like)"/>
    <property type="match status" value="1"/>
</dbReference>
<reference evidence="2 3" key="1">
    <citation type="submission" date="2019-06" db="EMBL/GenBank/DDBJ databases">
        <title>Sequencing the genomes of 1000 actinobacteria strains.</title>
        <authorList>
            <person name="Klenk H.-P."/>
        </authorList>
    </citation>
    <scope>NUCLEOTIDE SEQUENCE [LARGE SCALE GENOMIC DNA]</scope>
    <source>
        <strain evidence="2 3">DSM 102200</strain>
    </source>
</reference>
<evidence type="ECO:0000313" key="3">
    <source>
        <dbReference type="Proteomes" id="UP000316096"/>
    </source>
</evidence>
<dbReference type="Gene3D" id="3.90.1200.10">
    <property type="match status" value="1"/>
</dbReference>
<sequence>MTRGVVRRGGRVLRPQGSWSASVHEYLRYLESAGFDGAPRLLGVEGDREVLTYLEGAVAADPAWEPGRGARLPDHARTEEALAGAARLIRRLHDVSRGFVPREAGYRFDPHPPGPAQVVSHGDLGPWNTVYRDGVPVAFIDWDAAGPVEPLVELASAAWAFVPLAPPVRLRESGFDPVPDLPARLRIFLDAYGLADRKAILPALRRCRLAEAARVAYAPVGPAEAAASLEFLARELRWLQEVGDGLGRAL</sequence>
<dbReference type="EMBL" id="VFOZ01000001">
    <property type="protein sequence ID" value="TQL94581.1"/>
    <property type="molecule type" value="Genomic_DNA"/>
</dbReference>
<evidence type="ECO:0000259" key="1">
    <source>
        <dbReference type="Pfam" id="PF01636"/>
    </source>
</evidence>
<evidence type="ECO:0000313" key="2">
    <source>
        <dbReference type="EMBL" id="TQL94581.1"/>
    </source>
</evidence>
<protein>
    <submittedName>
        <fullName evidence="2">Phosphotransferase family enzyme</fullName>
    </submittedName>
</protein>
<keyword evidence="2" id="KW-0808">Transferase</keyword>
<dbReference type="AlphaFoldDB" id="A0A543CBY4"/>
<dbReference type="InterPro" id="IPR002575">
    <property type="entry name" value="Aminoglycoside_PTrfase"/>
</dbReference>
<accession>A0A543CBY4</accession>
<proteinExistence type="predicted"/>
<keyword evidence="3" id="KW-1185">Reference proteome</keyword>
<dbReference type="InterPro" id="IPR011009">
    <property type="entry name" value="Kinase-like_dom_sf"/>
</dbReference>
<comment type="caution">
    <text evidence="2">The sequence shown here is derived from an EMBL/GenBank/DDBJ whole genome shotgun (WGS) entry which is preliminary data.</text>
</comment>
<organism evidence="2 3">
    <name type="scientific">Actinoallomurus bryophytorum</name>
    <dbReference type="NCBI Taxonomy" id="1490222"/>
    <lineage>
        <taxon>Bacteria</taxon>
        <taxon>Bacillati</taxon>
        <taxon>Actinomycetota</taxon>
        <taxon>Actinomycetes</taxon>
        <taxon>Streptosporangiales</taxon>
        <taxon>Thermomonosporaceae</taxon>
        <taxon>Actinoallomurus</taxon>
    </lineage>
</organism>
<dbReference type="GO" id="GO:0016740">
    <property type="term" value="F:transferase activity"/>
    <property type="evidence" value="ECO:0007669"/>
    <property type="project" value="UniProtKB-KW"/>
</dbReference>
<gene>
    <name evidence="2" type="ORF">FB559_0057</name>
</gene>
<dbReference type="Pfam" id="PF01636">
    <property type="entry name" value="APH"/>
    <property type="match status" value="1"/>
</dbReference>
<name>A0A543CBY4_9ACTN</name>
<dbReference type="Proteomes" id="UP000316096">
    <property type="component" value="Unassembled WGS sequence"/>
</dbReference>
<feature type="domain" description="Aminoglycoside phosphotransferase" evidence="1">
    <location>
        <begin position="108"/>
        <end position="168"/>
    </location>
</feature>